<comment type="catalytic activity">
    <reaction evidence="1">
        <text>ATP + protein L-histidine = ADP + protein N-phospho-L-histidine.</text>
        <dbReference type="EC" id="2.7.13.3"/>
    </reaction>
</comment>
<dbReference type="InterPro" id="IPR001610">
    <property type="entry name" value="PAC"/>
</dbReference>
<dbReference type="AlphaFoldDB" id="A0A1L3Q418"/>
<dbReference type="GO" id="GO:0004673">
    <property type="term" value="F:protein histidine kinase activity"/>
    <property type="evidence" value="ECO:0007669"/>
    <property type="project" value="UniProtKB-EC"/>
</dbReference>
<dbReference type="SMART" id="SM00086">
    <property type="entry name" value="PAC"/>
    <property type="match status" value="2"/>
</dbReference>
<dbReference type="PROSITE" id="PS50112">
    <property type="entry name" value="PAS"/>
    <property type="match status" value="1"/>
</dbReference>
<dbReference type="PROSITE" id="PS50113">
    <property type="entry name" value="PAC"/>
    <property type="match status" value="1"/>
</dbReference>
<sequence>MGVIIPMQDKNQEYENPIIVFLWNAEKDWPVEFVSDNIQQLGYNADDFISGNKTYAQIIHPHDIDEVRENIRRICKEGIKEYTHRYRILTADDQERWVMEKTLVERDIEDEPCHFQGFVMDITGQMDSEEMSVDMISTKSPVVAFVWKVKKGWPVEYVSDEIEKYGYTTEEFLSGNLNYGDIIHKDDLKRVEDELSRRCREGYNDFYQEYRIYTKEGQIRKVAERTLIIRDENGNPSKYQGIIEDL</sequence>
<dbReference type="SUPFAM" id="SSF55785">
    <property type="entry name" value="PYP-like sensor domain (PAS domain)"/>
    <property type="match status" value="2"/>
</dbReference>
<dbReference type="NCBIfam" id="TIGR00229">
    <property type="entry name" value="sensory_box"/>
    <property type="match status" value="2"/>
</dbReference>
<dbReference type="PANTHER" id="PTHR43304:SF1">
    <property type="entry name" value="PAC DOMAIN-CONTAINING PROTEIN"/>
    <property type="match status" value="1"/>
</dbReference>
<evidence type="ECO:0000259" key="6">
    <source>
        <dbReference type="PROSITE" id="PS50112"/>
    </source>
</evidence>
<dbReference type="Proteomes" id="UP000186879">
    <property type="component" value="Chromosome"/>
</dbReference>
<gene>
    <name evidence="8" type="ORF">BHR79_09125</name>
    <name evidence="9" type="ORF">EFE40_06140</name>
</gene>
<evidence type="ECO:0000313" key="8">
    <source>
        <dbReference type="EMBL" id="APH39626.1"/>
    </source>
</evidence>
<feature type="domain" description="PAS" evidence="6">
    <location>
        <begin position="41"/>
        <end position="78"/>
    </location>
</feature>
<protein>
    <recommendedName>
        <fullName evidence="2">histidine kinase</fullName>
        <ecNumber evidence="2">2.7.13.3</ecNumber>
    </recommendedName>
</protein>
<dbReference type="EMBL" id="RJJG01000004">
    <property type="protein sequence ID" value="RNI09038.1"/>
    <property type="molecule type" value="Genomic_DNA"/>
</dbReference>
<name>A0A1L3Q418_9EURY</name>
<reference evidence="9 11" key="2">
    <citation type="submission" date="2018-10" db="EMBL/GenBank/DDBJ databases">
        <title>Cultivation of a novel Methanohalophilus strain from Kebrit Deep of the Red Sea and a genomic comparison of members of the genus Methanohalophilus.</title>
        <authorList>
            <person name="Guan Y."/>
            <person name="Ngugi D.K."/>
            <person name="Stingl U."/>
        </authorList>
    </citation>
    <scope>NUCLEOTIDE SEQUENCE [LARGE SCALE GENOMIC DNA]</scope>
    <source>
        <strain evidence="9 11">DSM 3094</strain>
    </source>
</reference>
<evidence type="ECO:0000259" key="7">
    <source>
        <dbReference type="PROSITE" id="PS50113"/>
    </source>
</evidence>
<dbReference type="Gene3D" id="3.30.450.20">
    <property type="entry name" value="PAS domain"/>
    <property type="match status" value="2"/>
</dbReference>
<dbReference type="InterPro" id="IPR013655">
    <property type="entry name" value="PAS_fold_3"/>
</dbReference>
<keyword evidence="4" id="KW-0808">Transferase</keyword>
<evidence type="ECO:0000313" key="9">
    <source>
        <dbReference type="EMBL" id="RNI09038.1"/>
    </source>
</evidence>
<evidence type="ECO:0000256" key="2">
    <source>
        <dbReference type="ARBA" id="ARBA00012438"/>
    </source>
</evidence>
<proteinExistence type="predicted"/>
<organism evidence="8 10">
    <name type="scientific">Methanohalophilus halophilus</name>
    <dbReference type="NCBI Taxonomy" id="2177"/>
    <lineage>
        <taxon>Archaea</taxon>
        <taxon>Methanobacteriati</taxon>
        <taxon>Methanobacteriota</taxon>
        <taxon>Stenosarchaea group</taxon>
        <taxon>Methanomicrobia</taxon>
        <taxon>Methanosarcinales</taxon>
        <taxon>Methanosarcinaceae</taxon>
        <taxon>Methanohalophilus</taxon>
    </lineage>
</organism>
<evidence type="ECO:0000256" key="4">
    <source>
        <dbReference type="ARBA" id="ARBA00022679"/>
    </source>
</evidence>
<dbReference type="PANTHER" id="PTHR43304">
    <property type="entry name" value="PHYTOCHROME-LIKE PROTEIN CPH1"/>
    <property type="match status" value="1"/>
</dbReference>
<dbReference type="InterPro" id="IPR000700">
    <property type="entry name" value="PAS-assoc_C"/>
</dbReference>
<dbReference type="EC" id="2.7.13.3" evidence="2"/>
<evidence type="ECO:0000313" key="10">
    <source>
        <dbReference type="Proteomes" id="UP000186879"/>
    </source>
</evidence>
<dbReference type="InterPro" id="IPR052162">
    <property type="entry name" value="Sensor_kinase/Photoreceptor"/>
</dbReference>
<keyword evidence="3" id="KW-0597">Phosphoprotein</keyword>
<keyword evidence="5" id="KW-0418">Kinase</keyword>
<dbReference type="InterPro" id="IPR000014">
    <property type="entry name" value="PAS"/>
</dbReference>
<evidence type="ECO:0000256" key="1">
    <source>
        <dbReference type="ARBA" id="ARBA00000085"/>
    </source>
</evidence>
<evidence type="ECO:0000256" key="3">
    <source>
        <dbReference type="ARBA" id="ARBA00022553"/>
    </source>
</evidence>
<accession>A0A1L3Q418</accession>
<dbReference type="CDD" id="cd00130">
    <property type="entry name" value="PAS"/>
    <property type="match status" value="2"/>
</dbReference>
<reference evidence="8 10" key="1">
    <citation type="submission" date="2016-10" db="EMBL/GenBank/DDBJ databases">
        <title>Methanohalophilus halophilus.</title>
        <authorList>
            <person name="L'haridon S."/>
        </authorList>
    </citation>
    <scope>NUCLEOTIDE SEQUENCE [LARGE SCALE GENOMIC DNA]</scope>
    <source>
        <strain evidence="8 10">Z-7982</strain>
    </source>
</reference>
<evidence type="ECO:0000256" key="5">
    <source>
        <dbReference type="ARBA" id="ARBA00022777"/>
    </source>
</evidence>
<dbReference type="KEGG" id="mhaz:BHR79_09125"/>
<feature type="domain" description="PAC" evidence="7">
    <location>
        <begin position="206"/>
        <end position="246"/>
    </location>
</feature>
<evidence type="ECO:0000313" key="11">
    <source>
        <dbReference type="Proteomes" id="UP000267921"/>
    </source>
</evidence>
<dbReference type="EMBL" id="CP017921">
    <property type="protein sequence ID" value="APH39626.1"/>
    <property type="molecule type" value="Genomic_DNA"/>
</dbReference>
<keyword evidence="10" id="KW-1185">Reference proteome</keyword>
<dbReference type="Proteomes" id="UP000267921">
    <property type="component" value="Unassembled WGS sequence"/>
</dbReference>
<dbReference type="Pfam" id="PF08447">
    <property type="entry name" value="PAS_3"/>
    <property type="match status" value="2"/>
</dbReference>
<dbReference type="InterPro" id="IPR035965">
    <property type="entry name" value="PAS-like_dom_sf"/>
</dbReference>
<dbReference type="STRING" id="2177.BHR79_09125"/>